<evidence type="ECO:0000256" key="3">
    <source>
        <dbReference type="ARBA" id="ARBA00022741"/>
    </source>
</evidence>
<feature type="binding site" evidence="5">
    <location>
        <position position="91"/>
    </location>
    <ligand>
        <name>AMP</name>
        <dbReference type="ChEBI" id="CHEBI:456215"/>
    </ligand>
</feature>
<evidence type="ECO:0000313" key="9">
    <source>
        <dbReference type="EMBL" id="HGK63865.1"/>
    </source>
</evidence>
<gene>
    <name evidence="5" type="primary">adk</name>
    <name evidence="9" type="ORF">ENU74_04675</name>
</gene>
<evidence type="ECO:0000256" key="7">
    <source>
        <dbReference type="RuleBase" id="RU003331"/>
    </source>
</evidence>
<dbReference type="Pfam" id="PF00406">
    <property type="entry name" value="ADK"/>
    <property type="match status" value="1"/>
</dbReference>
<comment type="subunit">
    <text evidence="5 7">Monomer.</text>
</comment>
<evidence type="ECO:0000259" key="8">
    <source>
        <dbReference type="Pfam" id="PF05191"/>
    </source>
</evidence>
<evidence type="ECO:0000256" key="1">
    <source>
        <dbReference type="ARBA" id="ARBA00022679"/>
    </source>
</evidence>
<feature type="binding site" evidence="5">
    <location>
        <begin position="57"/>
        <end position="59"/>
    </location>
    <ligand>
        <name>AMP</name>
        <dbReference type="ChEBI" id="CHEBI:456215"/>
    </ligand>
</feature>
<keyword evidence="2 5" id="KW-0545">Nucleotide biosynthesis</keyword>
<dbReference type="GO" id="GO:0005737">
    <property type="term" value="C:cytoplasm"/>
    <property type="evidence" value="ECO:0007669"/>
    <property type="project" value="UniProtKB-SubCell"/>
</dbReference>
<keyword evidence="4 5" id="KW-0418">Kinase</keyword>
<dbReference type="Pfam" id="PF05191">
    <property type="entry name" value="ADK_lid"/>
    <property type="match status" value="1"/>
</dbReference>
<proteinExistence type="inferred from homology"/>
<dbReference type="NCBIfam" id="NF001381">
    <property type="entry name" value="PRK00279.1-3"/>
    <property type="match status" value="1"/>
</dbReference>
<keyword evidence="5 7" id="KW-0067">ATP-binding</keyword>
<dbReference type="InterPro" id="IPR033690">
    <property type="entry name" value="Adenylat_kinase_CS"/>
</dbReference>
<feature type="binding site" evidence="5">
    <location>
        <position position="198"/>
    </location>
    <ligand>
        <name>ATP</name>
        <dbReference type="ChEBI" id="CHEBI:30616"/>
    </ligand>
</feature>
<keyword evidence="5" id="KW-0862">Zinc</keyword>
<feature type="binding site" evidence="5">
    <location>
        <position position="126"/>
    </location>
    <ligand>
        <name>ATP</name>
        <dbReference type="ChEBI" id="CHEBI:30616"/>
    </ligand>
</feature>
<dbReference type="PANTHER" id="PTHR23359">
    <property type="entry name" value="NUCLEOTIDE KINASE"/>
    <property type="match status" value="1"/>
</dbReference>
<comment type="function">
    <text evidence="5">Catalyzes the reversible transfer of the terminal phosphate group between ATP and AMP. Plays an important role in cellular energy homeostasis and in adenine nucleotide metabolism.</text>
</comment>
<keyword evidence="1 5" id="KW-0808">Transferase</keyword>
<name>A0A7V3ZVU0_UNCW3</name>
<dbReference type="PROSITE" id="PS00113">
    <property type="entry name" value="ADENYLATE_KINASE"/>
    <property type="match status" value="1"/>
</dbReference>
<feature type="binding site" evidence="5">
    <location>
        <position position="152"/>
    </location>
    <ligand>
        <name>Zn(2+)</name>
        <dbReference type="ChEBI" id="CHEBI:29105"/>
        <note>structural</note>
    </ligand>
</feature>
<protein>
    <recommendedName>
        <fullName evidence="5 7">Adenylate kinase</fullName>
        <shortName evidence="5">AK</shortName>
        <ecNumber evidence="5 7">2.7.4.3</ecNumber>
    </recommendedName>
    <alternativeName>
        <fullName evidence="5">ATP-AMP transphosphorylase</fullName>
    </alternativeName>
    <alternativeName>
        <fullName evidence="5">ATP:AMP phosphotransferase</fullName>
    </alternativeName>
    <alternativeName>
        <fullName evidence="5">Adenylate monophosphate kinase</fullName>
    </alternativeName>
</protein>
<evidence type="ECO:0000256" key="6">
    <source>
        <dbReference type="RuleBase" id="RU003330"/>
    </source>
</evidence>
<feature type="binding site" evidence="5">
    <location>
        <position position="170"/>
    </location>
    <ligand>
        <name>AMP</name>
        <dbReference type="ChEBI" id="CHEBI:456215"/>
    </ligand>
</feature>
<feature type="binding site" evidence="5">
    <location>
        <position position="36"/>
    </location>
    <ligand>
        <name>AMP</name>
        <dbReference type="ChEBI" id="CHEBI:456215"/>
    </ligand>
</feature>
<dbReference type="EC" id="2.7.4.3" evidence="5 7"/>
<dbReference type="FunFam" id="3.40.50.300:FF:000106">
    <property type="entry name" value="Adenylate kinase mitochondrial"/>
    <property type="match status" value="1"/>
</dbReference>
<feature type="binding site" evidence="5">
    <location>
        <position position="129"/>
    </location>
    <ligand>
        <name>Zn(2+)</name>
        <dbReference type="ChEBI" id="CHEBI:29105"/>
        <note>structural</note>
    </ligand>
</feature>
<dbReference type="NCBIfam" id="TIGR01351">
    <property type="entry name" value="adk"/>
    <property type="match status" value="1"/>
</dbReference>
<dbReference type="InterPro" id="IPR027417">
    <property type="entry name" value="P-loop_NTPase"/>
</dbReference>
<dbReference type="CDD" id="cd01428">
    <property type="entry name" value="ADK"/>
    <property type="match status" value="1"/>
</dbReference>
<keyword evidence="3 5" id="KW-0547">Nucleotide-binding</keyword>
<dbReference type="Gene3D" id="3.40.50.300">
    <property type="entry name" value="P-loop containing nucleotide triphosphate hydrolases"/>
    <property type="match status" value="1"/>
</dbReference>
<accession>A0A7V3ZVU0</accession>
<feature type="domain" description="Adenylate kinase active site lid" evidence="8">
    <location>
        <begin position="126"/>
        <end position="161"/>
    </location>
</feature>
<dbReference type="AlphaFoldDB" id="A0A7V3ZVU0"/>
<dbReference type="GO" id="GO:0005524">
    <property type="term" value="F:ATP binding"/>
    <property type="evidence" value="ECO:0007669"/>
    <property type="project" value="UniProtKB-UniRule"/>
</dbReference>
<dbReference type="GO" id="GO:0008270">
    <property type="term" value="F:zinc ion binding"/>
    <property type="evidence" value="ECO:0007669"/>
    <property type="project" value="UniProtKB-UniRule"/>
</dbReference>
<feature type="binding site" evidence="5">
    <location>
        <position position="31"/>
    </location>
    <ligand>
        <name>AMP</name>
        <dbReference type="ChEBI" id="CHEBI:456215"/>
    </ligand>
</feature>
<dbReference type="InterPro" id="IPR006259">
    <property type="entry name" value="Adenyl_kin_sub"/>
</dbReference>
<dbReference type="UniPathway" id="UPA00588">
    <property type="reaction ID" value="UER00649"/>
</dbReference>
<organism evidence="9">
    <name type="scientific">candidate division WOR-3 bacterium</name>
    <dbReference type="NCBI Taxonomy" id="2052148"/>
    <lineage>
        <taxon>Bacteria</taxon>
        <taxon>Bacteria division WOR-3</taxon>
    </lineage>
</organism>
<dbReference type="NCBIfam" id="NF001380">
    <property type="entry name" value="PRK00279.1-2"/>
    <property type="match status" value="1"/>
</dbReference>
<dbReference type="InterPro" id="IPR000850">
    <property type="entry name" value="Adenylat/UMP-CMP_kin"/>
</dbReference>
<feature type="binding site" evidence="5">
    <location>
        <position position="132"/>
    </location>
    <ligand>
        <name>Zn(2+)</name>
        <dbReference type="ChEBI" id="CHEBI:29105"/>
        <note>structural</note>
    </ligand>
</feature>
<reference evidence="9" key="1">
    <citation type="journal article" date="2020" name="mSystems">
        <title>Genome- and Community-Level Interaction Insights into Carbon Utilization and Element Cycling Functions of Hydrothermarchaeota in Hydrothermal Sediment.</title>
        <authorList>
            <person name="Zhou Z."/>
            <person name="Liu Y."/>
            <person name="Xu W."/>
            <person name="Pan J."/>
            <person name="Luo Z.H."/>
            <person name="Li M."/>
        </authorList>
    </citation>
    <scope>NUCLEOTIDE SEQUENCE [LARGE SCALE GENOMIC DNA]</scope>
    <source>
        <strain evidence="9">SpSt-697</strain>
    </source>
</reference>
<feature type="binding site" evidence="5">
    <location>
        <position position="149"/>
    </location>
    <ligand>
        <name>Zn(2+)</name>
        <dbReference type="ChEBI" id="CHEBI:29105"/>
        <note>structural</note>
    </ligand>
</feature>
<evidence type="ECO:0000256" key="4">
    <source>
        <dbReference type="ARBA" id="ARBA00022777"/>
    </source>
</evidence>
<feature type="region of interest" description="NMP" evidence="5">
    <location>
        <begin position="30"/>
        <end position="59"/>
    </location>
</feature>
<feature type="binding site" evidence="5">
    <location>
        <begin position="135"/>
        <end position="136"/>
    </location>
    <ligand>
        <name>ATP</name>
        <dbReference type="ChEBI" id="CHEBI:30616"/>
    </ligand>
</feature>
<sequence>MKIILFGPPGSGKGTQAELLKEKEGFYHFSTGDLFRYEISKESELGNKVKKYLENGLLVPDEIVITVVENFLKDNYEKKIVFDGYPRTIPQARALDEFLFQRNQKVDFCFLIELSEEEIIKRLTARRVCQNCGAIYNLNFKMPKVENICDLCGSNLIQRNDDKEEVIRERIITYYKETLPLIEYYEKKNNLYRIDGNQGRDYVYSEIIKKIKR</sequence>
<comment type="caution">
    <text evidence="9">The sequence shown here is derived from an EMBL/GenBank/DDBJ whole genome shotgun (WGS) entry which is preliminary data.</text>
</comment>
<evidence type="ECO:0000256" key="5">
    <source>
        <dbReference type="HAMAP-Rule" id="MF_00235"/>
    </source>
</evidence>
<dbReference type="GO" id="GO:0004017">
    <property type="term" value="F:AMP kinase activity"/>
    <property type="evidence" value="ECO:0007669"/>
    <property type="project" value="UniProtKB-UniRule"/>
</dbReference>
<dbReference type="GO" id="GO:0044209">
    <property type="term" value="P:AMP salvage"/>
    <property type="evidence" value="ECO:0007669"/>
    <property type="project" value="UniProtKB-UniRule"/>
</dbReference>
<feature type="region of interest" description="LID" evidence="5">
    <location>
        <begin position="125"/>
        <end position="162"/>
    </location>
</feature>
<dbReference type="EMBL" id="DTDR01000120">
    <property type="protein sequence ID" value="HGK63865.1"/>
    <property type="molecule type" value="Genomic_DNA"/>
</dbReference>
<dbReference type="SUPFAM" id="SSF52540">
    <property type="entry name" value="P-loop containing nucleoside triphosphate hydrolases"/>
    <property type="match status" value="1"/>
</dbReference>
<comment type="domain">
    <text evidence="5">Consists of three domains, a large central CORE domain and two small peripheral domains, NMPbind and LID, which undergo movements during catalysis. The LID domain closes over the site of phosphoryl transfer upon ATP binding. Assembling and dissambling the active center during each catalytic cycle provides an effective means to prevent ATP hydrolysis. Some bacteria have evolved a zinc-coordinating structure that stabilizes the LID domain.</text>
</comment>
<dbReference type="InterPro" id="IPR007862">
    <property type="entry name" value="Adenylate_kinase_lid-dom"/>
</dbReference>
<dbReference type="PRINTS" id="PR00094">
    <property type="entry name" value="ADENYLTKNASE"/>
</dbReference>
<comment type="pathway">
    <text evidence="5">Purine metabolism; AMP biosynthesis via salvage pathway; AMP from ADP: step 1/1.</text>
</comment>
<evidence type="ECO:0000256" key="2">
    <source>
        <dbReference type="ARBA" id="ARBA00022727"/>
    </source>
</evidence>
<feature type="binding site" evidence="5">
    <location>
        <begin position="10"/>
        <end position="15"/>
    </location>
    <ligand>
        <name>ATP</name>
        <dbReference type="ChEBI" id="CHEBI:30616"/>
    </ligand>
</feature>
<dbReference type="HAMAP" id="MF_00235">
    <property type="entry name" value="Adenylate_kinase_Adk"/>
    <property type="match status" value="1"/>
</dbReference>
<feature type="binding site" evidence="5">
    <location>
        <position position="159"/>
    </location>
    <ligand>
        <name>AMP</name>
        <dbReference type="ChEBI" id="CHEBI:456215"/>
    </ligand>
</feature>
<comment type="similarity">
    <text evidence="5 6">Belongs to the adenylate kinase family.</text>
</comment>
<feature type="binding site" evidence="5">
    <location>
        <begin position="84"/>
        <end position="87"/>
    </location>
    <ligand>
        <name>AMP</name>
        <dbReference type="ChEBI" id="CHEBI:456215"/>
    </ligand>
</feature>
<keyword evidence="5" id="KW-0963">Cytoplasm</keyword>
<comment type="catalytic activity">
    <reaction evidence="5 7">
        <text>AMP + ATP = 2 ADP</text>
        <dbReference type="Rhea" id="RHEA:12973"/>
        <dbReference type="ChEBI" id="CHEBI:30616"/>
        <dbReference type="ChEBI" id="CHEBI:456215"/>
        <dbReference type="ChEBI" id="CHEBI:456216"/>
        <dbReference type="EC" id="2.7.4.3"/>
    </reaction>
</comment>
<dbReference type="NCBIfam" id="NF011100">
    <property type="entry name" value="PRK14527.1"/>
    <property type="match status" value="1"/>
</dbReference>
<keyword evidence="5" id="KW-0479">Metal-binding</keyword>
<comment type="subcellular location">
    <subcellularLocation>
        <location evidence="5 7">Cytoplasm</location>
    </subcellularLocation>
</comment>